<feature type="domain" description="ABC transporter" evidence="10">
    <location>
        <begin position="6"/>
        <end position="236"/>
    </location>
</feature>
<evidence type="ECO:0000256" key="1">
    <source>
        <dbReference type="ARBA" id="ARBA00004413"/>
    </source>
</evidence>
<dbReference type="PROSITE" id="PS50893">
    <property type="entry name" value="ABC_TRANSPORTER_2"/>
    <property type="match status" value="1"/>
</dbReference>
<comment type="subcellular location">
    <subcellularLocation>
        <location evidence="1">Cell membrane</location>
        <topology evidence="1">Peripheral membrane protein</topology>
        <orientation evidence="1">Cytoplasmic side</orientation>
    </subcellularLocation>
</comment>
<reference evidence="12" key="1">
    <citation type="journal article" date="2019" name="Int. J. Syst. Evol. Microbiol.">
        <title>The Global Catalogue of Microorganisms (GCM) 10K type strain sequencing project: providing services to taxonomists for standard genome sequencing and annotation.</title>
        <authorList>
            <consortium name="The Broad Institute Genomics Platform"/>
            <consortium name="The Broad Institute Genome Sequencing Center for Infectious Disease"/>
            <person name="Wu L."/>
            <person name="Ma J."/>
        </authorList>
    </citation>
    <scope>NUCLEOTIDE SEQUENCE [LARGE SCALE GENOMIC DNA]</scope>
    <source>
        <strain evidence="12">CGMCC 4.7132</strain>
    </source>
</reference>
<evidence type="ECO:0000256" key="6">
    <source>
        <dbReference type="ARBA" id="ARBA00022967"/>
    </source>
</evidence>
<evidence type="ECO:0000256" key="9">
    <source>
        <dbReference type="ARBA" id="ARBA00049985"/>
    </source>
</evidence>
<organism evidence="11 12">
    <name type="scientific">Sphaerisporangium dianthi</name>
    <dbReference type="NCBI Taxonomy" id="1436120"/>
    <lineage>
        <taxon>Bacteria</taxon>
        <taxon>Bacillati</taxon>
        <taxon>Actinomycetota</taxon>
        <taxon>Actinomycetes</taxon>
        <taxon>Streptosporangiales</taxon>
        <taxon>Streptosporangiaceae</taxon>
        <taxon>Sphaerisporangium</taxon>
    </lineage>
</organism>
<dbReference type="NCBIfam" id="TIGR01188">
    <property type="entry name" value="drrA"/>
    <property type="match status" value="1"/>
</dbReference>
<evidence type="ECO:0000256" key="8">
    <source>
        <dbReference type="ARBA" id="ARBA00023251"/>
    </source>
</evidence>
<evidence type="ECO:0000256" key="7">
    <source>
        <dbReference type="ARBA" id="ARBA00023136"/>
    </source>
</evidence>
<keyword evidence="3" id="KW-1003">Cell membrane</keyword>
<dbReference type="Pfam" id="PF00005">
    <property type="entry name" value="ABC_tran"/>
    <property type="match status" value="1"/>
</dbReference>
<keyword evidence="2" id="KW-0813">Transport</keyword>
<keyword evidence="8" id="KW-0046">Antibiotic resistance</keyword>
<evidence type="ECO:0000313" key="11">
    <source>
        <dbReference type="EMBL" id="MFC4531096.1"/>
    </source>
</evidence>
<dbReference type="InterPro" id="IPR050763">
    <property type="entry name" value="ABC_transporter_ATP-binding"/>
</dbReference>
<keyword evidence="12" id="KW-1185">Reference proteome</keyword>
<dbReference type="SUPFAM" id="SSF52540">
    <property type="entry name" value="P-loop containing nucleoside triphosphate hydrolases"/>
    <property type="match status" value="1"/>
</dbReference>
<name>A0ABV9CDJ9_9ACTN</name>
<comment type="similarity">
    <text evidence="9">Belongs to the ABC transporter superfamily. Drug exporter-1 (DrugE1) (TC 3.A.1.105) family.</text>
</comment>
<evidence type="ECO:0000256" key="2">
    <source>
        <dbReference type="ARBA" id="ARBA00022448"/>
    </source>
</evidence>
<evidence type="ECO:0000259" key="10">
    <source>
        <dbReference type="PROSITE" id="PS50893"/>
    </source>
</evidence>
<dbReference type="GO" id="GO:0005524">
    <property type="term" value="F:ATP binding"/>
    <property type="evidence" value="ECO:0007669"/>
    <property type="project" value="UniProtKB-KW"/>
</dbReference>
<dbReference type="InterPro" id="IPR027417">
    <property type="entry name" value="P-loop_NTPase"/>
</dbReference>
<keyword evidence="7" id="KW-0472">Membrane</keyword>
<keyword evidence="4" id="KW-0547">Nucleotide-binding</keyword>
<dbReference type="InterPro" id="IPR005894">
    <property type="entry name" value="DrrA"/>
</dbReference>
<dbReference type="Pfam" id="PF13732">
    <property type="entry name" value="DrrA1-3_C"/>
    <property type="match status" value="1"/>
</dbReference>
<proteinExistence type="inferred from homology"/>
<sequence length="316" mass="33147">MNGGDIRVEGLTKRFGKVHALRGVDLEVRAGTVLGLLGPNGAGKTTIVRILSTLERPDSGRALVGGHDVVREPHMVRQAIAVVGQYATVDKGVSGRENLYVVARLLGLRPRAARARSAELLELFGLGAVAGRAAGGYSGGQRRRLDLAASLIGRPGILYLDEPSTGLDPHSRKELWDLIRGLTDDGMTLLLTTQHMEEAEALAGDVVVVDRGRVVAAGTPKELRSRIGGQMLHVRTAATADLEAARTALRAAGLAPAGDGEDGVLRMPLTRDGDLTAALKALAGGDIVVTGFETRTPSLDEAFLALTSVPGDQEDP</sequence>
<dbReference type="RefSeq" id="WP_380839410.1">
    <property type="nucleotide sequence ID" value="NZ_JBHSFP010000005.1"/>
</dbReference>
<dbReference type="PANTHER" id="PTHR42711:SF19">
    <property type="entry name" value="DOXORUBICIN RESISTANCE ATP-BINDING PROTEIN DRRA"/>
    <property type="match status" value="1"/>
</dbReference>
<evidence type="ECO:0000256" key="3">
    <source>
        <dbReference type="ARBA" id="ARBA00022475"/>
    </source>
</evidence>
<dbReference type="EMBL" id="JBHSFP010000005">
    <property type="protein sequence ID" value="MFC4531096.1"/>
    <property type="molecule type" value="Genomic_DNA"/>
</dbReference>
<dbReference type="PANTHER" id="PTHR42711">
    <property type="entry name" value="ABC TRANSPORTER ATP-BINDING PROTEIN"/>
    <property type="match status" value="1"/>
</dbReference>
<dbReference type="PROSITE" id="PS00211">
    <property type="entry name" value="ABC_TRANSPORTER_1"/>
    <property type="match status" value="1"/>
</dbReference>
<evidence type="ECO:0000313" key="12">
    <source>
        <dbReference type="Proteomes" id="UP001596004"/>
    </source>
</evidence>
<keyword evidence="5 11" id="KW-0067">ATP-binding</keyword>
<dbReference type="InterPro" id="IPR003593">
    <property type="entry name" value="AAA+_ATPase"/>
</dbReference>
<dbReference type="InterPro" id="IPR003439">
    <property type="entry name" value="ABC_transporter-like_ATP-bd"/>
</dbReference>
<keyword evidence="6" id="KW-1278">Translocase</keyword>
<dbReference type="Gene3D" id="3.40.50.300">
    <property type="entry name" value="P-loop containing nucleotide triphosphate hydrolases"/>
    <property type="match status" value="1"/>
</dbReference>
<dbReference type="SMART" id="SM00382">
    <property type="entry name" value="AAA"/>
    <property type="match status" value="1"/>
</dbReference>
<dbReference type="InterPro" id="IPR025302">
    <property type="entry name" value="DrrA1/2-like_C"/>
</dbReference>
<dbReference type="Proteomes" id="UP001596004">
    <property type="component" value="Unassembled WGS sequence"/>
</dbReference>
<gene>
    <name evidence="11" type="ORF">ACFO60_10015</name>
</gene>
<dbReference type="InterPro" id="IPR017871">
    <property type="entry name" value="ABC_transporter-like_CS"/>
</dbReference>
<evidence type="ECO:0000256" key="5">
    <source>
        <dbReference type="ARBA" id="ARBA00022840"/>
    </source>
</evidence>
<protein>
    <submittedName>
        <fullName evidence="11">ATP-binding cassette domain-containing protein</fullName>
    </submittedName>
</protein>
<evidence type="ECO:0000256" key="4">
    <source>
        <dbReference type="ARBA" id="ARBA00022741"/>
    </source>
</evidence>
<comment type="caution">
    <text evidence="11">The sequence shown here is derived from an EMBL/GenBank/DDBJ whole genome shotgun (WGS) entry which is preliminary data.</text>
</comment>
<accession>A0ABV9CDJ9</accession>